<evidence type="ECO:0000256" key="7">
    <source>
        <dbReference type="ARBA" id="ARBA00022723"/>
    </source>
</evidence>
<dbReference type="CDD" id="cd07153">
    <property type="entry name" value="Fur_like"/>
    <property type="match status" value="1"/>
</dbReference>
<dbReference type="PANTHER" id="PTHR33202:SF2">
    <property type="entry name" value="FERRIC UPTAKE REGULATION PROTEIN"/>
    <property type="match status" value="1"/>
</dbReference>
<keyword evidence="7 12" id="KW-0479">Metal-binding</keyword>
<dbReference type="Proteomes" id="UP000184240">
    <property type="component" value="Unassembled WGS sequence"/>
</dbReference>
<dbReference type="InterPro" id="IPR002481">
    <property type="entry name" value="FUR"/>
</dbReference>
<dbReference type="GO" id="GO:0008270">
    <property type="term" value="F:zinc ion binding"/>
    <property type="evidence" value="ECO:0007669"/>
    <property type="project" value="TreeGrafter"/>
</dbReference>
<evidence type="ECO:0000256" key="12">
    <source>
        <dbReference type="PIRSR" id="PIRSR602481-2"/>
    </source>
</evidence>
<dbReference type="SUPFAM" id="SSF46785">
    <property type="entry name" value="Winged helix' DNA-binding domain"/>
    <property type="match status" value="1"/>
</dbReference>
<keyword evidence="16" id="KW-1185">Reference proteome</keyword>
<dbReference type="Gene3D" id="1.10.10.10">
    <property type="entry name" value="Winged helix-like DNA-binding domain superfamily/Winged helix DNA-binding domain"/>
    <property type="match status" value="1"/>
</dbReference>
<dbReference type="AlphaFoldDB" id="A0A1M5SQM8"/>
<accession>A0A1M5SQM8</accession>
<dbReference type="EMBL" id="FQXT01000001">
    <property type="protein sequence ID" value="SHH40796.1"/>
    <property type="molecule type" value="Genomic_DNA"/>
</dbReference>
<evidence type="ECO:0000313" key="16">
    <source>
        <dbReference type="Proteomes" id="UP000290037"/>
    </source>
</evidence>
<keyword evidence="9" id="KW-0805">Transcription regulation</keyword>
<keyword evidence="6" id="KW-0678">Repressor</keyword>
<evidence type="ECO:0000313" key="15">
    <source>
        <dbReference type="Proteomes" id="UP000184240"/>
    </source>
</evidence>
<name>A0A1M5SQM8_9FLAO</name>
<evidence type="ECO:0000256" key="5">
    <source>
        <dbReference type="ARBA" id="ARBA00022490"/>
    </source>
</evidence>
<reference evidence="14" key="2">
    <citation type="submission" date="2016-11" db="EMBL/GenBank/DDBJ databases">
        <authorList>
            <person name="Jaros S."/>
            <person name="Januszkiewicz K."/>
            <person name="Wedrychowicz H."/>
        </authorList>
    </citation>
    <scope>NUCLEOTIDE SEQUENCE [LARGE SCALE GENOMIC DNA]</scope>
    <source>
        <strain evidence="14">DSM 19859</strain>
    </source>
</reference>
<feature type="binding site" evidence="12">
    <location>
        <position position="147"/>
    </location>
    <ligand>
        <name>Fe cation</name>
        <dbReference type="ChEBI" id="CHEBI:24875"/>
    </ligand>
</feature>
<reference evidence="13 16" key="3">
    <citation type="submission" date="2018-07" db="EMBL/GenBank/DDBJ databases">
        <title>Leeuwenhoekiella genomics.</title>
        <authorList>
            <person name="Tahon G."/>
            <person name="Willems A."/>
        </authorList>
    </citation>
    <scope>NUCLEOTIDE SEQUENCE [LARGE SCALE GENOMIC DNA]</scope>
    <source>
        <strain evidence="13 16">LMG 24856</strain>
    </source>
</reference>
<dbReference type="EMBL" id="QOVN01000004">
    <property type="protein sequence ID" value="RXG28892.1"/>
    <property type="molecule type" value="Genomic_DNA"/>
</dbReference>
<evidence type="ECO:0000256" key="3">
    <source>
        <dbReference type="ARBA" id="ARBA00011738"/>
    </source>
</evidence>
<comment type="similarity">
    <text evidence="2">Belongs to the Fur family.</text>
</comment>
<reference evidence="15" key="1">
    <citation type="submission" date="2016-11" db="EMBL/GenBank/DDBJ databases">
        <authorList>
            <person name="Varghese N."/>
            <person name="Submissions S."/>
        </authorList>
    </citation>
    <scope>NUCLEOTIDE SEQUENCE [LARGE SCALE GENOMIC DNA]</scope>
    <source>
        <strain evidence="15">DSM 19859</strain>
    </source>
</reference>
<dbReference type="PANTHER" id="PTHR33202">
    <property type="entry name" value="ZINC UPTAKE REGULATION PROTEIN"/>
    <property type="match status" value="1"/>
</dbReference>
<keyword evidence="12" id="KW-0408">Iron</keyword>
<evidence type="ECO:0000256" key="11">
    <source>
        <dbReference type="ARBA" id="ARBA00023163"/>
    </source>
</evidence>
<dbReference type="GO" id="GO:0000976">
    <property type="term" value="F:transcription cis-regulatory region binding"/>
    <property type="evidence" value="ECO:0007669"/>
    <property type="project" value="TreeGrafter"/>
</dbReference>
<evidence type="ECO:0000256" key="2">
    <source>
        <dbReference type="ARBA" id="ARBA00007957"/>
    </source>
</evidence>
<comment type="subunit">
    <text evidence="3">Homodimer.</text>
</comment>
<evidence type="ECO:0000256" key="1">
    <source>
        <dbReference type="ARBA" id="ARBA00004496"/>
    </source>
</evidence>
<keyword evidence="10" id="KW-0238">DNA-binding</keyword>
<organism evidence="14 15">
    <name type="scientific">Leeuwenhoekiella palythoae</name>
    <dbReference type="NCBI Taxonomy" id="573501"/>
    <lineage>
        <taxon>Bacteria</taxon>
        <taxon>Pseudomonadati</taxon>
        <taxon>Bacteroidota</taxon>
        <taxon>Flavobacteriia</taxon>
        <taxon>Flavobacteriales</taxon>
        <taxon>Flavobacteriaceae</taxon>
        <taxon>Leeuwenhoekiella</taxon>
    </lineage>
</organism>
<comment type="cofactor">
    <cofactor evidence="12">
        <name>Mn(2+)</name>
        <dbReference type="ChEBI" id="CHEBI:29035"/>
    </cofactor>
    <cofactor evidence="12">
        <name>Fe(2+)</name>
        <dbReference type="ChEBI" id="CHEBI:29033"/>
    </cofactor>
    <text evidence="12">Binds 1 Mn(2+) or Fe(2+) ion per subunit.</text>
</comment>
<evidence type="ECO:0000256" key="9">
    <source>
        <dbReference type="ARBA" id="ARBA00023015"/>
    </source>
</evidence>
<feature type="binding site" evidence="12">
    <location>
        <position position="111"/>
    </location>
    <ligand>
        <name>Fe cation</name>
        <dbReference type="ChEBI" id="CHEBI:24875"/>
    </ligand>
</feature>
<dbReference type="InterPro" id="IPR036390">
    <property type="entry name" value="WH_DNA-bd_sf"/>
</dbReference>
<dbReference type="Proteomes" id="UP000290037">
    <property type="component" value="Unassembled WGS sequence"/>
</dbReference>
<dbReference type="InterPro" id="IPR036388">
    <property type="entry name" value="WH-like_DNA-bd_sf"/>
</dbReference>
<sequence>MRNFANIIMIPKATINKDQEVVKNVFTKFLEDNGHRKTPERYAILQEIYNYNDHFDIETLYISMKNKKYRVSRATLYNTIELLLACGLVRKHQFGQNQSQYEKSYFDKQHDHVILTDTGEVIEFCDPRIESIKKTIEEVFDIKINKHSLYFYGNRKQDNSTENTTEDNNS</sequence>
<dbReference type="GO" id="GO:0045892">
    <property type="term" value="P:negative regulation of DNA-templated transcription"/>
    <property type="evidence" value="ECO:0007669"/>
    <property type="project" value="TreeGrafter"/>
</dbReference>
<dbReference type="GO" id="GO:0005829">
    <property type="term" value="C:cytosol"/>
    <property type="evidence" value="ECO:0007669"/>
    <property type="project" value="TreeGrafter"/>
</dbReference>
<dbReference type="Pfam" id="PF01475">
    <property type="entry name" value="FUR"/>
    <property type="match status" value="1"/>
</dbReference>
<dbReference type="STRING" id="573501.SAMN04487999_0122"/>
<evidence type="ECO:0000256" key="10">
    <source>
        <dbReference type="ARBA" id="ARBA00023125"/>
    </source>
</evidence>
<protein>
    <recommendedName>
        <fullName evidence="4">Ferric uptake regulation protein</fullName>
    </recommendedName>
</protein>
<feature type="binding site" evidence="12">
    <location>
        <position position="130"/>
    </location>
    <ligand>
        <name>Fe cation</name>
        <dbReference type="ChEBI" id="CHEBI:24875"/>
    </ligand>
</feature>
<evidence type="ECO:0000313" key="14">
    <source>
        <dbReference type="EMBL" id="SHH40796.1"/>
    </source>
</evidence>
<dbReference type="GO" id="GO:0003700">
    <property type="term" value="F:DNA-binding transcription factor activity"/>
    <property type="evidence" value="ECO:0007669"/>
    <property type="project" value="InterPro"/>
</dbReference>
<evidence type="ECO:0000256" key="4">
    <source>
        <dbReference type="ARBA" id="ARBA00020910"/>
    </source>
</evidence>
<keyword evidence="8" id="KW-0862">Zinc</keyword>
<keyword evidence="11" id="KW-0804">Transcription</keyword>
<comment type="subcellular location">
    <subcellularLocation>
        <location evidence="1">Cytoplasm</location>
    </subcellularLocation>
</comment>
<evidence type="ECO:0000256" key="6">
    <source>
        <dbReference type="ARBA" id="ARBA00022491"/>
    </source>
</evidence>
<evidence type="ECO:0000256" key="8">
    <source>
        <dbReference type="ARBA" id="ARBA00022833"/>
    </source>
</evidence>
<keyword evidence="5" id="KW-0963">Cytoplasm</keyword>
<gene>
    <name evidence="13" type="ORF">DSM01_2354</name>
    <name evidence="14" type="ORF">SAMN04487999_0122</name>
</gene>
<dbReference type="Gene3D" id="3.30.1490.190">
    <property type="match status" value="1"/>
</dbReference>
<dbReference type="GO" id="GO:1900376">
    <property type="term" value="P:regulation of secondary metabolite biosynthetic process"/>
    <property type="evidence" value="ECO:0007669"/>
    <property type="project" value="TreeGrafter"/>
</dbReference>
<dbReference type="InterPro" id="IPR043135">
    <property type="entry name" value="Fur_C"/>
</dbReference>
<evidence type="ECO:0000313" key="13">
    <source>
        <dbReference type="EMBL" id="RXG28892.1"/>
    </source>
</evidence>
<proteinExistence type="inferred from homology"/>